<dbReference type="Pfam" id="PF02486">
    <property type="entry name" value="Rep_trans"/>
    <property type="match status" value="1"/>
</dbReference>
<reference evidence="2" key="1">
    <citation type="journal article" date="2002" name="Proc. Natl. Acad. Sci. U.S.A.">
        <title>The chloroplast and mitochondrial genome sequences of the charophyte Chaetosphaeridium globosum: insights into the timing of the events that restructured organelle DNAs within the green algal lineage that led to land plants.</title>
        <authorList>
            <person name="Turmel M."/>
            <person name="Otis C."/>
            <person name="Lemieux C."/>
        </authorList>
    </citation>
    <scope>NUCLEOTIDE SEQUENCE</scope>
</reference>
<keyword evidence="2" id="KW-0496">Mitochondrion</keyword>
<protein>
    <submittedName>
        <fullName evidence="2">Uncharacterized protein orf392</fullName>
    </submittedName>
</protein>
<name>Q8M1H4_CHAGL</name>
<evidence type="ECO:0000259" key="1">
    <source>
        <dbReference type="Pfam" id="PF02486"/>
    </source>
</evidence>
<dbReference type="GeneID" id="860631"/>
<evidence type="ECO:0000313" key="2">
    <source>
        <dbReference type="EMBL" id="AAM96634.1"/>
    </source>
</evidence>
<gene>
    <name evidence="2" type="primary">orf392</name>
</gene>
<dbReference type="InterPro" id="IPR003491">
    <property type="entry name" value="REP-like_C"/>
</dbReference>
<feature type="domain" description="Replication initiation protein-like C-terminal" evidence="1">
    <location>
        <begin position="239"/>
        <end position="340"/>
    </location>
</feature>
<sequence>MKDKLRNYPYDLESSKAINDNMSADVFMESVYTFVDNFELFKEFTHNTQYLRYFLQFSTIGSNSTTTFYLPEVDTLILRSPHRKLFSVLKHENKAGRESQILNYLVSLEKNVKEGQLGYNNTFFKVTFIGPDKGGPYYLYKINGGFPVFYRLASEHVFLFTLLRAIKNKHCQIHRLDLSIDTNEDLMLLLTENVKKRHYISPKRRLYVYALINGIAYKGPFGHRSKKFVECKDSNILLETVYFGSKHQEISICFYDKKLEQRKQKNNWKLGTRIEIRFRNKLNNPDFGVKLLQTYFEENQRTVKGWVDRLALFVKVFERKIQFTDASKKQICPWWSGVIGPLATLLDSIACDKVFFKDFSEFYNKIFLLCNNTNYGFHTILETYENGKNDNT</sequence>
<dbReference type="AlphaFoldDB" id="Q8M1H4"/>
<dbReference type="RefSeq" id="NP_689347.1">
    <property type="nucleotide sequence ID" value="NC_004118.1"/>
</dbReference>
<proteinExistence type="predicted"/>
<organism evidence="2">
    <name type="scientific">Chaetosphaeridium globosum</name>
    <name type="common">Charophycean green alga</name>
    <name type="synonym">Herposteiron globosum</name>
    <dbReference type="NCBI Taxonomy" id="96477"/>
    <lineage>
        <taxon>Eukaryota</taxon>
        <taxon>Viridiplantae</taxon>
        <taxon>Streptophyta</taxon>
        <taxon>Coleochaetophyceae</taxon>
        <taxon>Coleochaetales</taxon>
        <taxon>Chaetosphaeridiaceae</taxon>
        <taxon>Chaetosphaeridium</taxon>
    </lineage>
</organism>
<dbReference type="EMBL" id="AF494279">
    <property type="protein sequence ID" value="AAM96634.1"/>
    <property type="molecule type" value="Genomic_DNA"/>
</dbReference>
<geneLocation type="mitochondrion" evidence="2"/>
<accession>Q8M1H4</accession>